<evidence type="ECO:0000259" key="1">
    <source>
        <dbReference type="PROSITE" id="PS50879"/>
    </source>
</evidence>
<dbReference type="Gene3D" id="3.30.420.10">
    <property type="entry name" value="Ribonuclease H-like superfamily/Ribonuclease H"/>
    <property type="match status" value="2"/>
</dbReference>
<dbReference type="InterPro" id="IPR036397">
    <property type="entry name" value="RNaseH_sf"/>
</dbReference>
<dbReference type="InterPro" id="IPR041588">
    <property type="entry name" value="Integrase_H2C2"/>
</dbReference>
<organism evidence="2">
    <name type="scientific">Fagus sylvatica</name>
    <name type="common">Beechnut</name>
    <dbReference type="NCBI Taxonomy" id="28930"/>
    <lineage>
        <taxon>Eukaryota</taxon>
        <taxon>Viridiplantae</taxon>
        <taxon>Streptophyta</taxon>
        <taxon>Embryophyta</taxon>
        <taxon>Tracheophyta</taxon>
        <taxon>Spermatophyta</taxon>
        <taxon>Magnoliopsida</taxon>
        <taxon>eudicotyledons</taxon>
        <taxon>Gunneridae</taxon>
        <taxon>Pentapetalae</taxon>
        <taxon>rosids</taxon>
        <taxon>fabids</taxon>
        <taxon>Fagales</taxon>
        <taxon>Fagaceae</taxon>
        <taxon>Fagus</taxon>
    </lineage>
</organism>
<proteinExistence type="predicted"/>
<dbReference type="Pfam" id="PF17921">
    <property type="entry name" value="Integrase_H2C2"/>
    <property type="match status" value="1"/>
</dbReference>
<accession>A0A2N9H9B7</accession>
<dbReference type="PANTHER" id="PTHR48475">
    <property type="entry name" value="RIBONUCLEASE H"/>
    <property type="match status" value="1"/>
</dbReference>
<dbReference type="CDD" id="cd01647">
    <property type="entry name" value="RT_LTR"/>
    <property type="match status" value="1"/>
</dbReference>
<dbReference type="GO" id="GO:0003676">
    <property type="term" value="F:nucleic acid binding"/>
    <property type="evidence" value="ECO:0007669"/>
    <property type="project" value="InterPro"/>
</dbReference>
<dbReference type="Pfam" id="PF00078">
    <property type="entry name" value="RVT_1"/>
    <property type="match status" value="1"/>
</dbReference>
<dbReference type="InterPro" id="IPR043128">
    <property type="entry name" value="Rev_trsase/Diguanyl_cyclase"/>
</dbReference>
<dbReference type="Gene3D" id="3.30.70.270">
    <property type="match status" value="1"/>
</dbReference>
<dbReference type="PANTHER" id="PTHR48475:SF1">
    <property type="entry name" value="RNASE H TYPE-1 DOMAIN-CONTAINING PROTEIN"/>
    <property type="match status" value="1"/>
</dbReference>
<feature type="domain" description="RNase H type-1" evidence="1">
    <location>
        <begin position="746"/>
        <end position="875"/>
    </location>
</feature>
<dbReference type="AlphaFoldDB" id="A0A2N9H9B7"/>
<gene>
    <name evidence="2" type="ORF">FSB_LOCUS36624</name>
</gene>
<name>A0A2N9H9B7_FAGSY</name>
<dbReference type="Pfam" id="PF03732">
    <property type="entry name" value="Retrotrans_gag"/>
    <property type="match status" value="1"/>
</dbReference>
<dbReference type="InterPro" id="IPR005162">
    <property type="entry name" value="Retrotrans_gag_dom"/>
</dbReference>
<dbReference type="Pfam" id="PF13456">
    <property type="entry name" value="RVT_3"/>
    <property type="match status" value="1"/>
</dbReference>
<evidence type="ECO:0000313" key="2">
    <source>
        <dbReference type="EMBL" id="SPD08742.1"/>
    </source>
</evidence>
<dbReference type="SUPFAM" id="SSF53098">
    <property type="entry name" value="Ribonuclease H-like"/>
    <property type="match status" value="2"/>
</dbReference>
<dbReference type="InterPro" id="IPR012337">
    <property type="entry name" value="RNaseH-like_sf"/>
</dbReference>
<dbReference type="Gene3D" id="3.10.10.10">
    <property type="entry name" value="HIV Type 1 Reverse Transcriptase, subunit A, domain 1"/>
    <property type="match status" value="1"/>
</dbReference>
<dbReference type="CDD" id="cd09279">
    <property type="entry name" value="RNase_HI_like"/>
    <property type="match status" value="1"/>
</dbReference>
<dbReference type="GO" id="GO:0004523">
    <property type="term" value="F:RNA-DNA hybrid ribonuclease activity"/>
    <property type="evidence" value="ECO:0007669"/>
    <property type="project" value="InterPro"/>
</dbReference>
<dbReference type="EMBL" id="OIVN01003090">
    <property type="protein sequence ID" value="SPD08742.1"/>
    <property type="molecule type" value="Genomic_DNA"/>
</dbReference>
<protein>
    <recommendedName>
        <fullName evidence="1">RNase H type-1 domain-containing protein</fullName>
    </recommendedName>
</protein>
<dbReference type="InterPro" id="IPR043502">
    <property type="entry name" value="DNA/RNA_pol_sf"/>
</dbReference>
<dbReference type="InterPro" id="IPR002156">
    <property type="entry name" value="RNaseH_domain"/>
</dbReference>
<reference evidence="2" key="1">
    <citation type="submission" date="2018-02" db="EMBL/GenBank/DDBJ databases">
        <authorList>
            <person name="Cohen D.B."/>
            <person name="Kent A.D."/>
        </authorList>
    </citation>
    <scope>NUCLEOTIDE SEQUENCE</scope>
</reference>
<dbReference type="PROSITE" id="PS50879">
    <property type="entry name" value="RNASE_H_1"/>
    <property type="match status" value="1"/>
</dbReference>
<dbReference type="SUPFAM" id="SSF56672">
    <property type="entry name" value="DNA/RNA polymerases"/>
    <property type="match status" value="1"/>
</dbReference>
<dbReference type="InterPro" id="IPR000477">
    <property type="entry name" value="RT_dom"/>
</dbReference>
<sequence>MAFCRHNDPLMCSLFPSSLGEIALQWFNQLGKRTIASWVQMAKAFVGRFITNYRRTQEMDALLTLKLEDGESIEGYATKFWETYNDIDNCNEDVAVRTFKSGLPLRMGLRQSLTKHSATTLRKLMDRVEQFIRVEEDGENSALKQIDYIDVNLSAKRDSNDSDRRLNNPGAASLGVIHVIHNPLCFSILPSSYRSEIQKAVHLRWSYAISDSTHLVLARSTSEGPLGQSISFFDNNLRDVQLPYKEPLVVTLRIGNFDVKRVLIDQGSFAEGLATQNEGGLVHSPSEAKEFSPEEEEVGFENPSEMVFFDTSNPELYFSIASRLSFYDRENMIRTLVENRDVFAWSVYEAPGVCLDLACHALNIMPDHRPVVQKRRKLAPERASIVMEEVSRLLAAGAVREIQYPSWLSNIVVVKKKNGKWRMCVDFTDLNRACPKDSFPLPQIDQLVDFASGYDRMSFLDAFQGYHQIPMNPADQDKTAFITPMGVYCYKVMLFGLKNAGAMYQRMVTQMFGHLIGQTVEVYIDDMLVKSLRKEDDIADLTWVFGILRNSHLRLNVAKCTFGVSSGKFLDHMVSRQGIEANPDQIAALMDLAEPQNAKQFLWNEECSAAFQGIKMYLSSAPCLSYTNFRRAPFPLSGGVRSCKLRYLPLEKAALVVLQATKKLPYYFEASTVTVLTDLPLKMLLQRSNFFGRITKWGVQLGSFGIEYEPRTAIKGQVLADFIAEFQQRPDELVSSILQETQFNSSSEKWKLFVDGASNCKGLGAGIVLVSPEGLVLEQVGRLGFSASNNEAEYEALIVGLKSTRRLNAEHLQVFCDSQLVANQISREYQARDERMSAYLLVVQSILAEFESTQVEQIGRERNAHVDLLAKLATVKDFLYEIHEGVCESHTGGRSLAHWAMSQGYWWPYIQADALAYVRECDKCQRFAPKIHQPAREMNPLSSPWPFAQWDLDIVGLLPRAPGNKRFLIVATDYFTKWVEAEPQTNIRDAEISNKVILDGIKKRLEEANGRWVEELPSVLWTHRTTKRRSIGETPYALAYGVEAVIPLEIRLPTIRTTNFDVQVNEDSLRKDLDLLEERRDMAIIHLASYQQRIKMGHDKNVRARVFRAGDLVLRRVMTNT</sequence>